<feature type="compositionally biased region" description="Polar residues" evidence="2">
    <location>
        <begin position="8"/>
        <end position="20"/>
    </location>
</feature>
<comment type="caution">
    <text evidence="3">The sequence shown here is derived from an EMBL/GenBank/DDBJ whole genome shotgun (WGS) entry which is preliminary data.</text>
</comment>
<dbReference type="EMBL" id="JAVIJP010000007">
    <property type="protein sequence ID" value="KAL3650913.1"/>
    <property type="molecule type" value="Genomic_DNA"/>
</dbReference>
<dbReference type="PANTHER" id="PTHR33476:SF22">
    <property type="entry name" value="PROTEIN POLAR LOCALIZATION DURING ASYMMETRIC DIVISION AND REDISTRIBUTION"/>
    <property type="match status" value="1"/>
</dbReference>
<name>A0ABD3E990_9LAMI</name>
<feature type="coiled-coil region" evidence="1">
    <location>
        <begin position="179"/>
        <end position="206"/>
    </location>
</feature>
<evidence type="ECO:0000313" key="3">
    <source>
        <dbReference type="EMBL" id="KAL3650913.1"/>
    </source>
</evidence>
<organism evidence="3 4">
    <name type="scientific">Castilleja foliolosa</name>
    <dbReference type="NCBI Taxonomy" id="1961234"/>
    <lineage>
        <taxon>Eukaryota</taxon>
        <taxon>Viridiplantae</taxon>
        <taxon>Streptophyta</taxon>
        <taxon>Embryophyta</taxon>
        <taxon>Tracheophyta</taxon>
        <taxon>Spermatophyta</taxon>
        <taxon>Magnoliopsida</taxon>
        <taxon>eudicotyledons</taxon>
        <taxon>Gunneridae</taxon>
        <taxon>Pentapetalae</taxon>
        <taxon>asterids</taxon>
        <taxon>lamiids</taxon>
        <taxon>Lamiales</taxon>
        <taxon>Orobanchaceae</taxon>
        <taxon>Pedicularideae</taxon>
        <taxon>Castillejinae</taxon>
        <taxon>Castilleja</taxon>
    </lineage>
</organism>
<keyword evidence="4" id="KW-1185">Reference proteome</keyword>
<feature type="coiled-coil region" evidence="1">
    <location>
        <begin position="101"/>
        <end position="128"/>
    </location>
</feature>
<dbReference type="AlphaFoldDB" id="A0ABD3E990"/>
<feature type="coiled-coil region" evidence="1">
    <location>
        <begin position="261"/>
        <end position="295"/>
    </location>
</feature>
<dbReference type="PANTHER" id="PTHR33476">
    <property type="entry name" value="EMB|CAB62613.1"/>
    <property type="match status" value="1"/>
</dbReference>
<evidence type="ECO:0000256" key="2">
    <source>
        <dbReference type="SAM" id="MobiDB-lite"/>
    </source>
</evidence>
<gene>
    <name evidence="3" type="ORF">CASFOL_007316</name>
</gene>
<proteinExistence type="predicted"/>
<dbReference type="Proteomes" id="UP001632038">
    <property type="component" value="Unassembled WGS sequence"/>
</dbReference>
<dbReference type="InterPro" id="IPR040348">
    <property type="entry name" value="POLAR-like"/>
</dbReference>
<feature type="region of interest" description="Disordered" evidence="2">
    <location>
        <begin position="1"/>
        <end position="20"/>
    </location>
</feature>
<sequence>MRHDGNSRGPSPSRQLSARRQTCRGLSCLPPWFILRRRFMGKKSRKEKIEKKSGSTERKIGRKTKGGSRNCEDDVINVPAEISKEASNFNLGVGFGLIYFVKDELNKMVELRENIEMLLQEIRNRDKEPLSMPSKSSISSSLSSTIVEEEASYIEQNNISDQRLSVELLGSCLSSNRYRREKSLRMDQLEAELEAEFDRLRLLSDSFKYSRQQYSEVNVEDMSAPELSINACYEEENNEPYDEFYSVSPRELESRLHEVLEMRQQEKIDELESALEYAMQQLEEKERELDCWKEAARFVSRHFPEVTDMLRHGKKEDVY</sequence>
<evidence type="ECO:0000256" key="1">
    <source>
        <dbReference type="SAM" id="Coils"/>
    </source>
</evidence>
<evidence type="ECO:0008006" key="5">
    <source>
        <dbReference type="Google" id="ProtNLM"/>
    </source>
</evidence>
<keyword evidence="1" id="KW-0175">Coiled coil</keyword>
<protein>
    <recommendedName>
        <fullName evidence="5">Protein POLAR LOCALIZATION DURING ASYMMETRIC DIVISION AND REDISTRIBUTION-like</fullName>
    </recommendedName>
</protein>
<evidence type="ECO:0000313" key="4">
    <source>
        <dbReference type="Proteomes" id="UP001632038"/>
    </source>
</evidence>
<feature type="compositionally biased region" description="Basic and acidic residues" evidence="2">
    <location>
        <begin position="47"/>
        <end position="59"/>
    </location>
</feature>
<reference evidence="4" key="1">
    <citation type="journal article" date="2024" name="IScience">
        <title>Strigolactones Initiate the Formation of Haustorium-like Structures in Castilleja.</title>
        <authorList>
            <person name="Buerger M."/>
            <person name="Peterson D."/>
            <person name="Chory J."/>
        </authorList>
    </citation>
    <scope>NUCLEOTIDE SEQUENCE [LARGE SCALE GENOMIC DNA]</scope>
</reference>
<accession>A0ABD3E990</accession>
<feature type="region of interest" description="Disordered" evidence="2">
    <location>
        <begin position="43"/>
        <end position="69"/>
    </location>
</feature>